<evidence type="ECO:0000256" key="9">
    <source>
        <dbReference type="ARBA" id="ARBA00022703"/>
    </source>
</evidence>
<evidence type="ECO:0000256" key="4">
    <source>
        <dbReference type="ARBA" id="ARBA00004869"/>
    </source>
</evidence>
<keyword evidence="13" id="KW-0520">NAD</keyword>
<dbReference type="EMBL" id="JBBHLL010000069">
    <property type="protein sequence ID" value="KAK7820814.1"/>
    <property type="molecule type" value="Genomic_DNA"/>
</dbReference>
<evidence type="ECO:0000256" key="20">
    <source>
        <dbReference type="ARBA" id="ARBA00048005"/>
    </source>
</evidence>
<dbReference type="EC" id="1.2.1.12" evidence="6"/>
<evidence type="ECO:0000256" key="17">
    <source>
        <dbReference type="ARBA" id="ARBA00031890"/>
    </source>
</evidence>
<evidence type="ECO:0000256" key="2">
    <source>
        <dbReference type="ARBA" id="ARBA00004245"/>
    </source>
</evidence>
<dbReference type="PANTHER" id="PTHR10836">
    <property type="entry name" value="GLYCERALDEHYDE 3-PHOSPHATE DEHYDROGENASE"/>
    <property type="match status" value="1"/>
</dbReference>
<evidence type="ECO:0000256" key="13">
    <source>
        <dbReference type="ARBA" id="ARBA00023027"/>
    </source>
</evidence>
<evidence type="ECO:0000256" key="3">
    <source>
        <dbReference type="ARBA" id="ARBA00004514"/>
    </source>
</evidence>
<feature type="region of interest" description="Disordered" evidence="21">
    <location>
        <begin position="173"/>
        <end position="193"/>
    </location>
</feature>
<comment type="subunit">
    <text evidence="18">Homotetramer. Interacts with TPPP; the interaction is direct. Interacts (when S-nitrosylated) with SIAH1; leading to nuclear translocation. Interacts with RILPL1/GOSPEL, leading to prevent the interaction between GAPDH and SIAH1 and prevent nuclear translocation. Interacts with CHP1; the interaction increases the binding of CHP1 with microtubules. Associates with microtubules. Interacts with EIF1AD, USP25, PRKCI and WARS1. Interacts with phosphorylated RPL13A; inhibited by oxidatively-modified low-densitity lipoprotein (LDL(ox)). Component of the GAIT complex. Interacts with FKBP6; leading to inhibit GAPDH catalytic activity. Interacts with TRAF2, promoting TRAF2 ubiquitination. Interacts with TRAF3, promoting TRAF3 ubiquitination.</text>
</comment>
<evidence type="ECO:0000256" key="11">
    <source>
        <dbReference type="ARBA" id="ARBA00022845"/>
    </source>
</evidence>
<dbReference type="GO" id="GO:0004365">
    <property type="term" value="F:glyceraldehyde-3-phosphate dehydrogenase (NAD+) (phosphorylating) activity"/>
    <property type="evidence" value="ECO:0007669"/>
    <property type="project" value="UniProtKB-EC"/>
</dbReference>
<evidence type="ECO:0000256" key="5">
    <source>
        <dbReference type="ARBA" id="ARBA00007406"/>
    </source>
</evidence>
<dbReference type="Proteomes" id="UP001488838">
    <property type="component" value="Unassembled WGS sequence"/>
</dbReference>
<keyword evidence="7" id="KW-0963">Cytoplasm</keyword>
<keyword evidence="8" id="KW-0808">Transferase</keyword>
<comment type="subcellular location">
    <subcellularLocation>
        <location evidence="2">Cytoplasm</location>
        <location evidence="2">Cytoskeleton</location>
    </subcellularLocation>
    <subcellularLocation>
        <location evidence="3">Cytoplasm</location>
        <location evidence="3">Cytosol</location>
    </subcellularLocation>
    <subcellularLocation>
        <location evidence="1">Nucleus</location>
    </subcellularLocation>
</comment>
<evidence type="ECO:0000259" key="22">
    <source>
        <dbReference type="Pfam" id="PF02800"/>
    </source>
</evidence>
<sequence>MFVMGVNHGKYDIFFKTVSNASYTTNCLVPLAKVIHDNFGIVEGLMTTVHAIKATQKTMDGPSGKLWRDGRGTAQNIIPASTGAAKAEKAAKYDNIKKVLKQASEGPLKGILGYTEDQVVSCEFNGDFHSSTFDARAGIALNDNFVKLISWYDNEFGYSNRVVDLRAYKASMKKPTLDQPPQQGHSKRESLGC</sequence>
<dbReference type="GO" id="GO:0006096">
    <property type="term" value="P:glycolytic process"/>
    <property type="evidence" value="ECO:0007669"/>
    <property type="project" value="UniProtKB-KW"/>
</dbReference>
<dbReference type="GO" id="GO:0006915">
    <property type="term" value="P:apoptotic process"/>
    <property type="evidence" value="ECO:0007669"/>
    <property type="project" value="UniProtKB-KW"/>
</dbReference>
<comment type="similarity">
    <text evidence="5">Belongs to the glyceraldehyde-3-phosphate dehydrogenase family.</text>
</comment>
<evidence type="ECO:0000256" key="15">
    <source>
        <dbReference type="ARBA" id="ARBA00023212"/>
    </source>
</evidence>
<dbReference type="GO" id="GO:0006417">
    <property type="term" value="P:regulation of translation"/>
    <property type="evidence" value="ECO:0007669"/>
    <property type="project" value="UniProtKB-KW"/>
</dbReference>
<keyword evidence="12" id="KW-0560">Oxidoreductase</keyword>
<dbReference type="Gene3D" id="3.40.50.720">
    <property type="entry name" value="NAD(P)-binding Rossmann-like Domain"/>
    <property type="match status" value="2"/>
</dbReference>
<evidence type="ECO:0000256" key="10">
    <source>
        <dbReference type="ARBA" id="ARBA00022799"/>
    </source>
</evidence>
<dbReference type="AlphaFoldDB" id="A0AAW0J3G6"/>
<evidence type="ECO:0000313" key="24">
    <source>
        <dbReference type="Proteomes" id="UP001488838"/>
    </source>
</evidence>
<keyword evidence="15" id="KW-0206">Cytoskeleton</keyword>
<organism evidence="23 24">
    <name type="scientific">Myodes glareolus</name>
    <name type="common">Bank vole</name>
    <name type="synonym">Clethrionomys glareolus</name>
    <dbReference type="NCBI Taxonomy" id="447135"/>
    <lineage>
        <taxon>Eukaryota</taxon>
        <taxon>Metazoa</taxon>
        <taxon>Chordata</taxon>
        <taxon>Craniata</taxon>
        <taxon>Vertebrata</taxon>
        <taxon>Euteleostomi</taxon>
        <taxon>Mammalia</taxon>
        <taxon>Eutheria</taxon>
        <taxon>Euarchontoglires</taxon>
        <taxon>Glires</taxon>
        <taxon>Rodentia</taxon>
        <taxon>Myomorpha</taxon>
        <taxon>Muroidea</taxon>
        <taxon>Cricetidae</taxon>
        <taxon>Arvicolinae</taxon>
        <taxon>Myodes</taxon>
    </lineage>
</organism>
<dbReference type="PANTHER" id="PTHR10836:SF111">
    <property type="entry name" value="GLYCERALDEHYDE-3-PHOSPHATE DEHYDROGENASE"/>
    <property type="match status" value="1"/>
</dbReference>
<keyword evidence="11" id="KW-0810">Translation regulation</keyword>
<evidence type="ECO:0000256" key="6">
    <source>
        <dbReference type="ARBA" id="ARBA00013119"/>
    </source>
</evidence>
<dbReference type="GO" id="GO:0005634">
    <property type="term" value="C:nucleus"/>
    <property type="evidence" value="ECO:0007669"/>
    <property type="project" value="UniProtKB-SubCell"/>
</dbReference>
<keyword evidence="24" id="KW-1185">Reference proteome</keyword>
<dbReference type="InterPro" id="IPR020829">
    <property type="entry name" value="GlycerAld_3-P_DH_cat"/>
</dbReference>
<evidence type="ECO:0000313" key="23">
    <source>
        <dbReference type="EMBL" id="KAK7820814.1"/>
    </source>
</evidence>
<protein>
    <recommendedName>
        <fullName evidence="6">glyceraldehyde-3-phosphate dehydrogenase (phosphorylating)</fullName>
        <ecNumber evidence="6">1.2.1.12</ecNumber>
    </recommendedName>
    <alternativeName>
        <fullName evidence="17">Peptidyl-cysteine S-nitrosylase GAPDH</fullName>
    </alternativeName>
</protein>
<dbReference type="Gene3D" id="3.30.360.10">
    <property type="entry name" value="Dihydrodipicolinate Reductase, domain 2"/>
    <property type="match status" value="2"/>
</dbReference>
<evidence type="ECO:0000256" key="18">
    <source>
        <dbReference type="ARBA" id="ARBA00046997"/>
    </source>
</evidence>
<comment type="caution">
    <text evidence="23">The sequence shown here is derived from an EMBL/GenBank/DDBJ whole genome shotgun (WGS) entry which is preliminary data.</text>
</comment>
<dbReference type="PRINTS" id="PR00078">
    <property type="entry name" value="G3PDHDRGNASE"/>
</dbReference>
<comment type="catalytic activity">
    <reaction evidence="20">
        <text>S-nitroso-L-cysteinyl-[GAPDH] + L-cysteinyl-[protein] = L-cysteinyl-[GAPDH] + S-nitroso-L-cysteinyl-[protein]</text>
        <dbReference type="Rhea" id="RHEA:66684"/>
        <dbReference type="Rhea" id="RHEA-COMP:10131"/>
        <dbReference type="Rhea" id="RHEA-COMP:17089"/>
        <dbReference type="Rhea" id="RHEA-COMP:17090"/>
        <dbReference type="Rhea" id="RHEA-COMP:17091"/>
        <dbReference type="ChEBI" id="CHEBI:29950"/>
        <dbReference type="ChEBI" id="CHEBI:149494"/>
    </reaction>
    <physiologicalReaction direction="left-to-right" evidence="20">
        <dbReference type="Rhea" id="RHEA:66685"/>
    </physiologicalReaction>
</comment>
<keyword evidence="16" id="KW-0539">Nucleus</keyword>
<reference evidence="23 24" key="1">
    <citation type="journal article" date="2023" name="bioRxiv">
        <title>Conserved and derived expression patterns and positive selection on dental genes reveal complex evolutionary context of ever-growing rodent molars.</title>
        <authorList>
            <person name="Calamari Z.T."/>
            <person name="Song A."/>
            <person name="Cohen E."/>
            <person name="Akter M."/>
            <person name="Roy R.D."/>
            <person name="Hallikas O."/>
            <person name="Christensen M.M."/>
            <person name="Li P."/>
            <person name="Marangoni P."/>
            <person name="Jernvall J."/>
            <person name="Klein O.D."/>
        </authorList>
    </citation>
    <scope>NUCLEOTIDE SEQUENCE [LARGE SCALE GENOMIC DNA]</scope>
    <source>
        <strain evidence="23">V071</strain>
    </source>
</reference>
<comment type="pathway">
    <text evidence="4">Carbohydrate degradation; glycolysis; pyruvate from D-glyceraldehyde 3-phosphate: step 1/5.</text>
</comment>
<dbReference type="CDD" id="cd18126">
    <property type="entry name" value="GAPDH_I_C"/>
    <property type="match status" value="1"/>
</dbReference>
<gene>
    <name evidence="23" type="ORF">U0070_024772</name>
</gene>
<dbReference type="Pfam" id="PF02800">
    <property type="entry name" value="Gp_dh_C"/>
    <property type="match status" value="1"/>
</dbReference>
<dbReference type="GO" id="GO:0016740">
    <property type="term" value="F:transferase activity"/>
    <property type="evidence" value="ECO:0007669"/>
    <property type="project" value="UniProtKB-KW"/>
</dbReference>
<evidence type="ECO:0000256" key="21">
    <source>
        <dbReference type="SAM" id="MobiDB-lite"/>
    </source>
</evidence>
<keyword evidence="14" id="KW-0324">Glycolysis</keyword>
<keyword evidence="10" id="KW-0702">S-nitrosylation</keyword>
<name>A0AAW0J3G6_MYOGA</name>
<evidence type="ECO:0000256" key="12">
    <source>
        <dbReference type="ARBA" id="ARBA00023002"/>
    </source>
</evidence>
<evidence type="ECO:0000256" key="8">
    <source>
        <dbReference type="ARBA" id="ARBA00022679"/>
    </source>
</evidence>
<accession>A0AAW0J3G6</accession>
<evidence type="ECO:0000256" key="19">
    <source>
        <dbReference type="ARBA" id="ARBA00047698"/>
    </source>
</evidence>
<proteinExistence type="inferred from homology"/>
<feature type="domain" description="Glyceraldehyde 3-phosphate dehydrogenase catalytic" evidence="22">
    <location>
        <begin position="28"/>
        <end position="87"/>
    </location>
</feature>
<dbReference type="GO" id="GO:0005856">
    <property type="term" value="C:cytoskeleton"/>
    <property type="evidence" value="ECO:0007669"/>
    <property type="project" value="UniProtKB-SubCell"/>
</dbReference>
<evidence type="ECO:0000256" key="16">
    <source>
        <dbReference type="ARBA" id="ARBA00023242"/>
    </source>
</evidence>
<dbReference type="GO" id="GO:0005829">
    <property type="term" value="C:cytosol"/>
    <property type="evidence" value="ECO:0007669"/>
    <property type="project" value="UniProtKB-SubCell"/>
</dbReference>
<keyword evidence="9" id="KW-0053">Apoptosis</keyword>
<evidence type="ECO:0000256" key="1">
    <source>
        <dbReference type="ARBA" id="ARBA00004123"/>
    </source>
</evidence>
<dbReference type="SUPFAM" id="SSF55347">
    <property type="entry name" value="Glyceraldehyde-3-phosphate dehydrogenase-like, C-terminal domain"/>
    <property type="match status" value="1"/>
</dbReference>
<evidence type="ECO:0000256" key="14">
    <source>
        <dbReference type="ARBA" id="ARBA00023152"/>
    </source>
</evidence>
<evidence type="ECO:0000256" key="7">
    <source>
        <dbReference type="ARBA" id="ARBA00022490"/>
    </source>
</evidence>
<comment type="catalytic activity">
    <reaction evidence="19">
        <text>D-glyceraldehyde 3-phosphate + phosphate + NAD(+) = (2R)-3-phospho-glyceroyl phosphate + NADH + H(+)</text>
        <dbReference type="Rhea" id="RHEA:10300"/>
        <dbReference type="ChEBI" id="CHEBI:15378"/>
        <dbReference type="ChEBI" id="CHEBI:43474"/>
        <dbReference type="ChEBI" id="CHEBI:57540"/>
        <dbReference type="ChEBI" id="CHEBI:57604"/>
        <dbReference type="ChEBI" id="CHEBI:57945"/>
        <dbReference type="ChEBI" id="CHEBI:59776"/>
        <dbReference type="EC" id="1.2.1.12"/>
    </reaction>
</comment>
<dbReference type="InterPro" id="IPR020831">
    <property type="entry name" value="GlycerAld/Erythrose_P_DH"/>
</dbReference>